<proteinExistence type="inferred from homology"/>
<evidence type="ECO:0000256" key="6">
    <source>
        <dbReference type="SAM" id="Phobius"/>
    </source>
</evidence>
<feature type="transmembrane region" description="Helical" evidence="6">
    <location>
        <begin position="37"/>
        <end position="58"/>
    </location>
</feature>
<keyword evidence="9" id="KW-1185">Reference proteome</keyword>
<dbReference type="InterPro" id="IPR051401">
    <property type="entry name" value="GtrA_CellWall_Glycosyl"/>
</dbReference>
<feature type="transmembrane region" description="Helical" evidence="6">
    <location>
        <begin position="107"/>
        <end position="129"/>
    </location>
</feature>
<sequence>MELIKKHRDFLVYCLFGFMASVINIIVFNTSHNNLKITLWLANTVAWLISNVFSFFVTKLYVFKTELGDYKMMFKEGGYFLASRLFSLLFDDFFMVVAVLILPLNNIVIKIIDQLVVGLFNYFSSKWIFQYNNRSILERIKRFHSK</sequence>
<comment type="caution">
    <text evidence="8">The sequence shown here is derived from an EMBL/GenBank/DDBJ whole genome shotgun (WGS) entry which is preliminary data.</text>
</comment>
<protein>
    <submittedName>
        <fullName evidence="8">GtrA family protein</fullName>
    </submittedName>
</protein>
<dbReference type="EMBL" id="JBHTOI010000049">
    <property type="protein sequence ID" value="MFD1419246.1"/>
    <property type="molecule type" value="Genomic_DNA"/>
</dbReference>
<feature type="transmembrane region" description="Helical" evidence="6">
    <location>
        <begin position="79"/>
        <end position="101"/>
    </location>
</feature>
<evidence type="ECO:0000256" key="3">
    <source>
        <dbReference type="ARBA" id="ARBA00022692"/>
    </source>
</evidence>
<reference evidence="9" key="1">
    <citation type="journal article" date="2019" name="Int. J. Syst. Evol. Microbiol.">
        <title>The Global Catalogue of Microorganisms (GCM) 10K type strain sequencing project: providing services to taxonomists for standard genome sequencing and annotation.</title>
        <authorList>
            <consortium name="The Broad Institute Genomics Platform"/>
            <consortium name="The Broad Institute Genome Sequencing Center for Infectious Disease"/>
            <person name="Wu L."/>
            <person name="Ma J."/>
        </authorList>
    </citation>
    <scope>NUCLEOTIDE SEQUENCE [LARGE SCALE GENOMIC DNA]</scope>
    <source>
        <strain evidence="9">CCM 8936</strain>
    </source>
</reference>
<dbReference type="Pfam" id="PF04138">
    <property type="entry name" value="GtrA_DPMS_TM"/>
    <property type="match status" value="1"/>
</dbReference>
<dbReference type="RefSeq" id="WP_125675403.1">
    <property type="nucleotide sequence ID" value="NZ_JBHTOI010000049.1"/>
</dbReference>
<dbReference type="Proteomes" id="UP001597251">
    <property type="component" value="Unassembled WGS sequence"/>
</dbReference>
<evidence type="ECO:0000313" key="9">
    <source>
        <dbReference type="Proteomes" id="UP001597251"/>
    </source>
</evidence>
<evidence type="ECO:0000256" key="5">
    <source>
        <dbReference type="ARBA" id="ARBA00023136"/>
    </source>
</evidence>
<organism evidence="8 9">
    <name type="scientific">Companilactobacillus keshanensis</name>
    <dbReference type="NCBI Taxonomy" id="2486003"/>
    <lineage>
        <taxon>Bacteria</taxon>
        <taxon>Bacillati</taxon>
        <taxon>Bacillota</taxon>
        <taxon>Bacilli</taxon>
        <taxon>Lactobacillales</taxon>
        <taxon>Lactobacillaceae</taxon>
        <taxon>Companilactobacillus</taxon>
    </lineage>
</organism>
<evidence type="ECO:0000259" key="7">
    <source>
        <dbReference type="Pfam" id="PF04138"/>
    </source>
</evidence>
<evidence type="ECO:0000313" key="8">
    <source>
        <dbReference type="EMBL" id="MFD1419246.1"/>
    </source>
</evidence>
<dbReference type="PANTHER" id="PTHR38459:SF5">
    <property type="entry name" value="CELL WALL TEICHOIC ACID GLYCOSYLATION PROTEIN GTCA"/>
    <property type="match status" value="1"/>
</dbReference>
<feature type="transmembrane region" description="Helical" evidence="6">
    <location>
        <begin position="12"/>
        <end position="31"/>
    </location>
</feature>
<gene>
    <name evidence="8" type="ORF">ACFQ42_10880</name>
</gene>
<keyword evidence="3 6" id="KW-0812">Transmembrane</keyword>
<dbReference type="InterPro" id="IPR007267">
    <property type="entry name" value="GtrA_DPMS_TM"/>
</dbReference>
<comment type="subcellular location">
    <subcellularLocation>
        <location evidence="1">Membrane</location>
        <topology evidence="1">Multi-pass membrane protein</topology>
    </subcellularLocation>
</comment>
<keyword evidence="5 6" id="KW-0472">Membrane</keyword>
<comment type="similarity">
    <text evidence="2">Belongs to the GtrA family.</text>
</comment>
<accession>A0ABW4BVJ6</accession>
<evidence type="ECO:0000256" key="1">
    <source>
        <dbReference type="ARBA" id="ARBA00004141"/>
    </source>
</evidence>
<keyword evidence="4 6" id="KW-1133">Transmembrane helix</keyword>
<evidence type="ECO:0000256" key="2">
    <source>
        <dbReference type="ARBA" id="ARBA00009399"/>
    </source>
</evidence>
<name>A0ABW4BVJ6_9LACO</name>
<evidence type="ECO:0000256" key="4">
    <source>
        <dbReference type="ARBA" id="ARBA00022989"/>
    </source>
</evidence>
<feature type="domain" description="GtrA/DPMS transmembrane" evidence="7">
    <location>
        <begin position="13"/>
        <end position="128"/>
    </location>
</feature>
<dbReference type="PANTHER" id="PTHR38459">
    <property type="entry name" value="PROPHAGE BACTOPRENOL-LINKED GLUCOSE TRANSLOCASE HOMOLOG"/>
    <property type="match status" value="1"/>
</dbReference>